<dbReference type="EMBL" id="KV893234">
    <property type="protein sequence ID" value="OON19535.1"/>
    <property type="molecule type" value="Genomic_DNA"/>
</dbReference>
<keyword evidence="4" id="KW-1185">Reference proteome</keyword>
<evidence type="ECO:0000313" key="4">
    <source>
        <dbReference type="Proteomes" id="UP000243686"/>
    </source>
</evidence>
<organism evidence="3 4">
    <name type="scientific">Opisthorchis viverrini</name>
    <name type="common">Southeast Asian liver fluke</name>
    <dbReference type="NCBI Taxonomy" id="6198"/>
    <lineage>
        <taxon>Eukaryota</taxon>
        <taxon>Metazoa</taxon>
        <taxon>Spiralia</taxon>
        <taxon>Lophotrochozoa</taxon>
        <taxon>Platyhelminthes</taxon>
        <taxon>Trematoda</taxon>
        <taxon>Digenea</taxon>
        <taxon>Opisthorchiida</taxon>
        <taxon>Opisthorchiata</taxon>
        <taxon>Opisthorchiidae</taxon>
        <taxon>Opisthorchis</taxon>
    </lineage>
</organism>
<feature type="transmembrane region" description="Helical" evidence="2">
    <location>
        <begin position="215"/>
        <end position="235"/>
    </location>
</feature>
<keyword evidence="2" id="KW-0812">Transmembrane</keyword>
<keyword evidence="2" id="KW-1133">Transmembrane helix</keyword>
<feature type="transmembrane region" description="Helical" evidence="2">
    <location>
        <begin position="121"/>
        <end position="142"/>
    </location>
</feature>
<name>A0A1S8WYP8_OPIVI</name>
<protein>
    <submittedName>
        <fullName evidence="3">Uncharacterized protein</fullName>
    </submittedName>
</protein>
<evidence type="ECO:0000256" key="1">
    <source>
        <dbReference type="SAM" id="MobiDB-lite"/>
    </source>
</evidence>
<keyword evidence="2" id="KW-0472">Membrane</keyword>
<proteinExistence type="predicted"/>
<gene>
    <name evidence="3" type="ORF">X801_04597</name>
</gene>
<reference evidence="3 4" key="1">
    <citation type="submission" date="2015-03" db="EMBL/GenBank/DDBJ databases">
        <title>Draft genome of the nematode, Opisthorchis viverrini.</title>
        <authorList>
            <person name="Mitreva M."/>
        </authorList>
    </citation>
    <scope>NUCLEOTIDE SEQUENCE [LARGE SCALE GENOMIC DNA]</scope>
    <source>
        <strain evidence="3">Khon Kaen</strain>
    </source>
</reference>
<feature type="compositionally biased region" description="Polar residues" evidence="1">
    <location>
        <begin position="1"/>
        <end position="15"/>
    </location>
</feature>
<dbReference type="AlphaFoldDB" id="A0A1S8WYP8"/>
<feature type="transmembrane region" description="Helical" evidence="2">
    <location>
        <begin position="52"/>
        <end position="70"/>
    </location>
</feature>
<evidence type="ECO:0000313" key="3">
    <source>
        <dbReference type="EMBL" id="OON19535.1"/>
    </source>
</evidence>
<evidence type="ECO:0000256" key="2">
    <source>
        <dbReference type="SAM" id="Phobius"/>
    </source>
</evidence>
<sequence length="308" mass="35617">GPSCVISSPPKQSFQARAKRQPVSRERTRSNTTPVFVPTDECKQSQIVMRDYYSPMIYFAMAFYIFMCFFTERRSFLRGQVQTPKHPNKRLSISTRIVNYFKRYPGLPIPMNMLQYRHSTVAYAAEYVCAFNLIAGIFTKVYGMAMRKNLRNAIWIGIPINFKTYVHKNVSHVRKLLWPKETYQKRVIDARQVKVKCCVNLRTIWRSVNSESGGFTYPAGLIWSLSFLSSVYGVFRRGKRSIQAQYLDVPATIYENIAVENARRVHHICILLILGVNLDDASRMLEHIQPNMGSSRQMEIDFLLGGRS</sequence>
<feature type="region of interest" description="Disordered" evidence="1">
    <location>
        <begin position="1"/>
        <end position="34"/>
    </location>
</feature>
<dbReference type="Proteomes" id="UP000243686">
    <property type="component" value="Unassembled WGS sequence"/>
</dbReference>
<feature type="non-terminal residue" evidence="3">
    <location>
        <position position="1"/>
    </location>
</feature>
<feature type="non-terminal residue" evidence="3">
    <location>
        <position position="308"/>
    </location>
</feature>
<accession>A0A1S8WYP8</accession>